<accession>A0A2T4YWJ8</accession>
<gene>
    <name evidence="3" type="ORF">C8P69_12220</name>
</gene>
<feature type="compositionally biased region" description="Basic and acidic residues" evidence="1">
    <location>
        <begin position="29"/>
        <end position="39"/>
    </location>
</feature>
<evidence type="ECO:0000313" key="4">
    <source>
        <dbReference type="Proteomes" id="UP000241808"/>
    </source>
</evidence>
<name>A0A2T4YWJ8_9HYPH</name>
<keyword evidence="2" id="KW-0732">Signal</keyword>
<comment type="caution">
    <text evidence="3">The sequence shown here is derived from an EMBL/GenBank/DDBJ whole genome shotgun (WGS) entry which is preliminary data.</text>
</comment>
<dbReference type="Proteomes" id="UP000241808">
    <property type="component" value="Unassembled WGS sequence"/>
</dbReference>
<proteinExistence type="predicted"/>
<evidence type="ECO:0000313" key="3">
    <source>
        <dbReference type="EMBL" id="PTM48846.1"/>
    </source>
</evidence>
<dbReference type="AlphaFoldDB" id="A0A2T4YWJ8"/>
<dbReference type="RefSeq" id="WP_146167418.1">
    <property type="nucleotide sequence ID" value="NZ_PZZL01000022.1"/>
</dbReference>
<feature type="chain" id="PRO_5015545383" evidence="2">
    <location>
        <begin position="20"/>
        <end position="88"/>
    </location>
</feature>
<evidence type="ECO:0000256" key="1">
    <source>
        <dbReference type="SAM" id="MobiDB-lite"/>
    </source>
</evidence>
<sequence length="88" mass="9484">MKSAIMSVCLMAMTGAAWASGPVPTTTSPEERERHEFVDAQRGIRSGVEPSRPNEMAQPRSGFNRSYTLPATPRYQQDPITTGAGGNS</sequence>
<feature type="compositionally biased region" description="Polar residues" evidence="1">
    <location>
        <begin position="61"/>
        <end position="80"/>
    </location>
</feature>
<feature type="signal peptide" evidence="2">
    <location>
        <begin position="1"/>
        <end position="19"/>
    </location>
</feature>
<protein>
    <submittedName>
        <fullName evidence="3">Uncharacterized protein</fullName>
    </submittedName>
</protein>
<dbReference type="EMBL" id="PZZL01000022">
    <property type="protein sequence ID" value="PTM48846.1"/>
    <property type="molecule type" value="Genomic_DNA"/>
</dbReference>
<feature type="region of interest" description="Disordered" evidence="1">
    <location>
        <begin position="19"/>
        <end position="88"/>
    </location>
</feature>
<evidence type="ECO:0000256" key="2">
    <source>
        <dbReference type="SAM" id="SignalP"/>
    </source>
</evidence>
<organism evidence="3 4">
    <name type="scientific">Phreatobacter oligotrophus</name>
    <dbReference type="NCBI Taxonomy" id="1122261"/>
    <lineage>
        <taxon>Bacteria</taxon>
        <taxon>Pseudomonadati</taxon>
        <taxon>Pseudomonadota</taxon>
        <taxon>Alphaproteobacteria</taxon>
        <taxon>Hyphomicrobiales</taxon>
        <taxon>Phreatobacteraceae</taxon>
        <taxon>Phreatobacter</taxon>
    </lineage>
</organism>
<keyword evidence="4" id="KW-1185">Reference proteome</keyword>
<reference evidence="3 4" key="1">
    <citation type="submission" date="2018-04" db="EMBL/GenBank/DDBJ databases">
        <title>Genomic Encyclopedia of Archaeal and Bacterial Type Strains, Phase II (KMG-II): from individual species to whole genera.</title>
        <authorList>
            <person name="Goeker M."/>
        </authorList>
    </citation>
    <scope>NUCLEOTIDE SEQUENCE [LARGE SCALE GENOMIC DNA]</scope>
    <source>
        <strain evidence="3 4">DSM 25521</strain>
    </source>
</reference>
<dbReference type="OrthoDB" id="8456908at2"/>